<feature type="domain" description="Amino acid transporter transmembrane" evidence="7">
    <location>
        <begin position="129"/>
        <end position="518"/>
    </location>
</feature>
<feature type="transmembrane region" description="Helical" evidence="6">
    <location>
        <begin position="401"/>
        <end position="419"/>
    </location>
</feature>
<dbReference type="Pfam" id="PF01490">
    <property type="entry name" value="Aa_trans"/>
    <property type="match status" value="1"/>
</dbReference>
<keyword evidence="3 6" id="KW-1133">Transmembrane helix</keyword>
<feature type="transmembrane region" description="Helical" evidence="6">
    <location>
        <begin position="259"/>
        <end position="277"/>
    </location>
</feature>
<evidence type="ECO:0000256" key="2">
    <source>
        <dbReference type="ARBA" id="ARBA00022692"/>
    </source>
</evidence>
<protein>
    <recommendedName>
        <fullName evidence="7">Amino acid transporter transmembrane domain-containing protein</fullName>
    </recommendedName>
</protein>
<organism evidence="8 9">
    <name type="scientific">Polarella glacialis</name>
    <name type="common">Dinoflagellate</name>
    <dbReference type="NCBI Taxonomy" id="89957"/>
    <lineage>
        <taxon>Eukaryota</taxon>
        <taxon>Sar</taxon>
        <taxon>Alveolata</taxon>
        <taxon>Dinophyceae</taxon>
        <taxon>Suessiales</taxon>
        <taxon>Suessiaceae</taxon>
        <taxon>Polarella</taxon>
    </lineage>
</organism>
<keyword evidence="9" id="KW-1185">Reference proteome</keyword>
<name>A0A813FW27_POLGL</name>
<reference evidence="8" key="1">
    <citation type="submission" date="2021-02" db="EMBL/GenBank/DDBJ databases">
        <authorList>
            <person name="Dougan E. K."/>
            <person name="Rhodes N."/>
            <person name="Thang M."/>
            <person name="Chan C."/>
        </authorList>
    </citation>
    <scope>NUCLEOTIDE SEQUENCE</scope>
</reference>
<feature type="transmembrane region" description="Helical" evidence="6">
    <location>
        <begin position="361"/>
        <end position="381"/>
    </location>
</feature>
<keyword evidence="4 6" id="KW-0472">Membrane</keyword>
<dbReference type="GO" id="GO:0015179">
    <property type="term" value="F:L-amino acid transmembrane transporter activity"/>
    <property type="evidence" value="ECO:0007669"/>
    <property type="project" value="TreeGrafter"/>
</dbReference>
<comment type="subcellular location">
    <subcellularLocation>
        <location evidence="1">Membrane</location>
        <topology evidence="1">Multi-pass membrane protein</topology>
    </subcellularLocation>
</comment>
<feature type="region of interest" description="Disordered" evidence="5">
    <location>
        <begin position="1"/>
        <end position="49"/>
    </location>
</feature>
<evidence type="ECO:0000256" key="3">
    <source>
        <dbReference type="ARBA" id="ARBA00022989"/>
    </source>
</evidence>
<dbReference type="EMBL" id="CAJNNV010026623">
    <property type="protein sequence ID" value="CAE8618658.1"/>
    <property type="molecule type" value="Genomic_DNA"/>
</dbReference>
<dbReference type="InterPro" id="IPR013057">
    <property type="entry name" value="AA_transpt_TM"/>
</dbReference>
<dbReference type="PANTHER" id="PTHR22950">
    <property type="entry name" value="AMINO ACID TRANSPORTER"/>
    <property type="match status" value="1"/>
</dbReference>
<evidence type="ECO:0000256" key="5">
    <source>
        <dbReference type="SAM" id="MobiDB-lite"/>
    </source>
</evidence>
<gene>
    <name evidence="8" type="ORF">PGLA1383_LOCUS36265</name>
</gene>
<proteinExistence type="predicted"/>
<evidence type="ECO:0000256" key="1">
    <source>
        <dbReference type="ARBA" id="ARBA00004141"/>
    </source>
</evidence>
<evidence type="ECO:0000256" key="4">
    <source>
        <dbReference type="ARBA" id="ARBA00023136"/>
    </source>
</evidence>
<evidence type="ECO:0000313" key="9">
    <source>
        <dbReference type="Proteomes" id="UP000654075"/>
    </source>
</evidence>
<feature type="transmembrane region" description="Helical" evidence="6">
    <location>
        <begin position="467"/>
        <end position="490"/>
    </location>
</feature>
<comment type="caution">
    <text evidence="8">The sequence shown here is derived from an EMBL/GenBank/DDBJ whole genome shotgun (WGS) entry which is preliminary data.</text>
</comment>
<evidence type="ECO:0000256" key="6">
    <source>
        <dbReference type="SAM" id="Phobius"/>
    </source>
</evidence>
<dbReference type="GO" id="GO:0016020">
    <property type="term" value="C:membrane"/>
    <property type="evidence" value="ECO:0007669"/>
    <property type="project" value="UniProtKB-SubCell"/>
</dbReference>
<feature type="transmembrane region" description="Helical" evidence="6">
    <location>
        <begin position="502"/>
        <end position="519"/>
    </location>
</feature>
<dbReference type="AlphaFoldDB" id="A0A813FW27"/>
<sequence>MPQSGDSAQWLLAGETPGHGDESPCRREPSTSSPSLSGGSPPSSRDCDEMTLSAGNPFRADFVGRDMAFLPSGLQAHLDDKLGTRAGGPLCSLVLQKDEMTPHGDFVDVMERLQNEVDMAEGKVDTYSETFMSLLCALIVNPLIIMPFYTFLNGAAVSAIVWLFAAGMAHAGAQALYRCLDELQDSLAPELLANGTPVLARDYAFIAHQAFGKLGQGLAFAFYALDFWMSTISNFVIVDSMSRCWLPFLQSSAWRSARGLPVLCSAALTFVLLYVPHCVFKRTQFLGTITSLCLVLAVGLKALPRLSELRWSAAGDLGGRSFAENVLLEASSAFYAYGNVAILPKLTGSWQEADRSERDGVIKVAFGCSAVTYVIFGMLGASVMRPTPPDEVFQMRGVLGWVSQACFLLKLQLSLPLLASPPIHVLQEVLGISRSRQLRLCLNLAFLLASALLGLTAGGQIDGVMSLVGAAVTTSLVAVVPQLLQLKLCYRSMSWMSRGRSIAIASTGFVCACAGVAAARCRLNEHASF</sequence>
<evidence type="ECO:0000259" key="7">
    <source>
        <dbReference type="Pfam" id="PF01490"/>
    </source>
</evidence>
<feature type="transmembrane region" description="Helical" evidence="6">
    <location>
        <begin position="218"/>
        <end position="238"/>
    </location>
</feature>
<accession>A0A813FW27</accession>
<keyword evidence="2 6" id="KW-0812">Transmembrane</keyword>
<evidence type="ECO:0000313" key="8">
    <source>
        <dbReference type="EMBL" id="CAE8618658.1"/>
    </source>
</evidence>
<dbReference type="Proteomes" id="UP000654075">
    <property type="component" value="Unassembled WGS sequence"/>
</dbReference>
<feature type="transmembrane region" description="Helical" evidence="6">
    <location>
        <begin position="440"/>
        <end position="461"/>
    </location>
</feature>
<feature type="compositionally biased region" description="Low complexity" evidence="5">
    <location>
        <begin position="30"/>
        <end position="44"/>
    </location>
</feature>
<feature type="compositionally biased region" description="Basic and acidic residues" evidence="5">
    <location>
        <begin position="18"/>
        <end position="29"/>
    </location>
</feature>